<evidence type="ECO:0000313" key="3">
    <source>
        <dbReference type="Proteomes" id="UP000249739"/>
    </source>
</evidence>
<evidence type="ECO:0000256" key="1">
    <source>
        <dbReference type="SAM" id="SignalP"/>
    </source>
</evidence>
<reference evidence="2 3" key="1">
    <citation type="submission" date="2017-08" db="EMBL/GenBank/DDBJ databases">
        <title>Infants hospitalized years apart are colonized by the same room-sourced microbial strains.</title>
        <authorList>
            <person name="Brooks B."/>
            <person name="Olm M.R."/>
            <person name="Firek B.A."/>
            <person name="Baker R."/>
            <person name="Thomas B.C."/>
            <person name="Morowitz M.J."/>
            <person name="Banfield J.F."/>
        </authorList>
    </citation>
    <scope>NUCLEOTIDE SEQUENCE [LARGE SCALE GENOMIC DNA]</scope>
    <source>
        <strain evidence="2">S2_006_000_R2_64</strain>
    </source>
</reference>
<protein>
    <recommendedName>
        <fullName evidence="4">DUF945 domain-containing protein</fullName>
    </recommendedName>
</protein>
<organism evidence="2 3">
    <name type="scientific">Micavibrio aeruginosavorus</name>
    <dbReference type="NCBI Taxonomy" id="349221"/>
    <lineage>
        <taxon>Bacteria</taxon>
        <taxon>Pseudomonadati</taxon>
        <taxon>Bdellovibrionota</taxon>
        <taxon>Bdellovibrionia</taxon>
        <taxon>Bdellovibrionales</taxon>
        <taxon>Pseudobdellovibrionaceae</taxon>
        <taxon>Micavibrio</taxon>
    </lineage>
</organism>
<dbReference type="EMBL" id="QFOT01000012">
    <property type="protein sequence ID" value="PZP56904.1"/>
    <property type="molecule type" value="Genomic_DNA"/>
</dbReference>
<evidence type="ECO:0000313" key="2">
    <source>
        <dbReference type="EMBL" id="PZP56904.1"/>
    </source>
</evidence>
<proteinExistence type="predicted"/>
<sequence length="316" mass="33897">MPHLKLFSLFFTCLFLVTPLLVSSAFAAATIDQQGATALQERFSKEIASRKDIKVAGSTADFSGNVSVTPKSNYYEVTLPSMKLTNPQGEVLNVGKVVMNMMPTDNQNEWKSSVAVPTLLTYAGKNPGKLSLGSQKASGVWDMDMFGFKTFTASYGNITYRDNTTNEGTAVSDLKVDYDLNKSESGFSGPVNITASDMNFIDGKDQKSPLAKSLKVQSQIAADKNAVRGFTQSSQAEISGLSSAVNLISTKLKDPATQNKGQLQKTLGILSVLQMSGKPVTGNDDTRSYNVKTDAQGRTLLNGVDISLLMNAASIK</sequence>
<feature type="chain" id="PRO_5015845601" description="DUF945 domain-containing protein" evidence="1">
    <location>
        <begin position="28"/>
        <end position="316"/>
    </location>
</feature>
<keyword evidence="1" id="KW-0732">Signal</keyword>
<dbReference type="AlphaFoldDB" id="A0A2W5FR58"/>
<feature type="signal peptide" evidence="1">
    <location>
        <begin position="1"/>
        <end position="27"/>
    </location>
</feature>
<gene>
    <name evidence="2" type="ORF">DI586_02140</name>
</gene>
<dbReference type="Proteomes" id="UP000249739">
    <property type="component" value="Unassembled WGS sequence"/>
</dbReference>
<evidence type="ECO:0008006" key="4">
    <source>
        <dbReference type="Google" id="ProtNLM"/>
    </source>
</evidence>
<name>A0A2W5FR58_9BACT</name>
<comment type="caution">
    <text evidence="2">The sequence shown here is derived from an EMBL/GenBank/DDBJ whole genome shotgun (WGS) entry which is preliminary data.</text>
</comment>
<accession>A0A2W5FR58</accession>